<keyword evidence="2" id="KW-1185">Reference proteome</keyword>
<accession>A0A3M7M033</accession>
<dbReference type="Proteomes" id="UP000265663">
    <property type="component" value="Unassembled WGS sequence"/>
</dbReference>
<evidence type="ECO:0000313" key="1">
    <source>
        <dbReference type="EMBL" id="RMZ67808.1"/>
    </source>
</evidence>
<organism evidence="1 2">
    <name type="scientific">Pyrenophora seminiperda CCB06</name>
    <dbReference type="NCBI Taxonomy" id="1302712"/>
    <lineage>
        <taxon>Eukaryota</taxon>
        <taxon>Fungi</taxon>
        <taxon>Dikarya</taxon>
        <taxon>Ascomycota</taxon>
        <taxon>Pezizomycotina</taxon>
        <taxon>Dothideomycetes</taxon>
        <taxon>Pleosporomycetidae</taxon>
        <taxon>Pleosporales</taxon>
        <taxon>Pleosporineae</taxon>
        <taxon>Pleosporaceae</taxon>
        <taxon>Pyrenophora</taxon>
    </lineage>
</organism>
<dbReference type="EMBL" id="KE747814">
    <property type="protein sequence ID" value="RMZ67808.1"/>
    <property type="molecule type" value="Genomic_DNA"/>
</dbReference>
<name>A0A3M7M033_9PLEO</name>
<gene>
    <name evidence="1" type="ORF">GMOD_00003839</name>
</gene>
<evidence type="ECO:0000313" key="2">
    <source>
        <dbReference type="Proteomes" id="UP000265663"/>
    </source>
</evidence>
<dbReference type="AlphaFoldDB" id="A0A3M7M033"/>
<proteinExistence type="predicted"/>
<sequence>MVPRLSPIFQFFSYFQPNRDCFNHAHK</sequence>
<protein>
    <submittedName>
        <fullName evidence="1">Uncharacterized protein</fullName>
    </submittedName>
</protein>
<reference evidence="1 2" key="1">
    <citation type="journal article" date="2014" name="PLoS ONE">
        <title>De novo Genome Assembly of the Fungal Plant Pathogen Pyrenophora semeniperda.</title>
        <authorList>
            <person name="Soliai M.M."/>
            <person name="Meyer S.E."/>
            <person name="Udall J.A."/>
            <person name="Elzinga D.E."/>
            <person name="Hermansen R.A."/>
            <person name="Bodily P.M."/>
            <person name="Hart A.A."/>
            <person name="Coleman C.E."/>
        </authorList>
    </citation>
    <scope>NUCLEOTIDE SEQUENCE [LARGE SCALE GENOMIC DNA]</scope>
    <source>
        <strain evidence="1 2">CCB06</strain>
        <tissue evidence="1">Mycelium</tissue>
    </source>
</reference>